<evidence type="ECO:0000256" key="1">
    <source>
        <dbReference type="ARBA" id="ARBA00004651"/>
    </source>
</evidence>
<feature type="transmembrane region" description="Helical" evidence="8">
    <location>
        <begin position="705"/>
        <end position="725"/>
    </location>
</feature>
<evidence type="ECO:0000313" key="11">
    <source>
        <dbReference type="Proteomes" id="UP000001876"/>
    </source>
</evidence>
<dbReference type="InterPro" id="IPR051258">
    <property type="entry name" value="Diverse_Substrate_Transporter"/>
</dbReference>
<dbReference type="GeneID" id="9687851"/>
<keyword evidence="4 8" id="KW-0812">Transmembrane</keyword>
<evidence type="ECO:0000256" key="5">
    <source>
        <dbReference type="ARBA" id="ARBA00022989"/>
    </source>
</evidence>
<evidence type="ECO:0000256" key="8">
    <source>
        <dbReference type="SAM" id="Phobius"/>
    </source>
</evidence>
<dbReference type="Proteomes" id="UP000001876">
    <property type="component" value="Unassembled WGS sequence"/>
</dbReference>
<accession>C1N3P6</accession>
<keyword evidence="11" id="KW-1185">Reference proteome</keyword>
<dbReference type="eggNOG" id="ENOG502QPTR">
    <property type="taxonomic scope" value="Eukaryota"/>
</dbReference>
<comment type="similarity">
    <text evidence="2">Belongs to the drug/metabolite transporter (DMT) superfamily. Plant drug/metabolite exporter (P-DME) (TC 2.A.7.4) family.</text>
</comment>
<feature type="domain" description="EamA" evidence="9">
    <location>
        <begin position="673"/>
        <end position="744"/>
    </location>
</feature>
<keyword evidence="3" id="KW-1003">Cell membrane</keyword>
<dbReference type="STRING" id="564608.C1N3P6"/>
<keyword evidence="6 8" id="KW-0472">Membrane</keyword>
<feature type="region of interest" description="Disordered" evidence="7">
    <location>
        <begin position="1"/>
        <end position="62"/>
    </location>
</feature>
<dbReference type="SUPFAM" id="SSF103481">
    <property type="entry name" value="Multidrug resistance efflux transporter EmrE"/>
    <property type="match status" value="2"/>
</dbReference>
<evidence type="ECO:0000256" key="6">
    <source>
        <dbReference type="ARBA" id="ARBA00023136"/>
    </source>
</evidence>
<dbReference type="EMBL" id="GG663746">
    <property type="protein sequence ID" value="EEH53470.1"/>
    <property type="molecule type" value="Genomic_DNA"/>
</dbReference>
<dbReference type="PANTHER" id="PTHR42920">
    <property type="entry name" value="OS03G0707200 PROTEIN-RELATED"/>
    <property type="match status" value="1"/>
</dbReference>
<protein>
    <submittedName>
        <fullName evidence="10">Drug/Metabolite transporter superfamily</fullName>
    </submittedName>
</protein>
<dbReference type="InterPro" id="IPR000620">
    <property type="entry name" value="EamA_dom"/>
</dbReference>
<feature type="transmembrane region" description="Helical" evidence="8">
    <location>
        <begin position="679"/>
        <end position="698"/>
    </location>
</feature>
<evidence type="ECO:0000256" key="4">
    <source>
        <dbReference type="ARBA" id="ARBA00022692"/>
    </source>
</evidence>
<dbReference type="CDD" id="cd04873">
    <property type="entry name" value="ACT_UUR-ACR-like"/>
    <property type="match status" value="1"/>
</dbReference>
<evidence type="ECO:0000259" key="9">
    <source>
        <dbReference type="Pfam" id="PF00892"/>
    </source>
</evidence>
<evidence type="ECO:0000313" key="10">
    <source>
        <dbReference type="EMBL" id="EEH53470.1"/>
    </source>
</evidence>
<feature type="region of interest" description="Disordered" evidence="7">
    <location>
        <begin position="91"/>
        <end position="121"/>
    </location>
</feature>
<feature type="compositionally biased region" description="Basic and acidic residues" evidence="7">
    <location>
        <begin position="112"/>
        <end position="121"/>
    </location>
</feature>
<dbReference type="GO" id="GO:0005886">
    <property type="term" value="C:plasma membrane"/>
    <property type="evidence" value="ECO:0007669"/>
    <property type="project" value="UniProtKB-SubCell"/>
</dbReference>
<dbReference type="PANTHER" id="PTHR42920:SF26">
    <property type="entry name" value="OS03G0707200 PROTEIN"/>
    <property type="match status" value="1"/>
</dbReference>
<dbReference type="OrthoDB" id="498039at2759"/>
<proteinExistence type="inferred from homology"/>
<feature type="domain" description="EamA" evidence="9">
    <location>
        <begin position="457"/>
        <end position="587"/>
    </location>
</feature>
<dbReference type="RefSeq" id="XP_003062651.1">
    <property type="nucleotide sequence ID" value="XM_003062605.1"/>
</dbReference>
<evidence type="ECO:0000256" key="3">
    <source>
        <dbReference type="ARBA" id="ARBA00022475"/>
    </source>
</evidence>
<reference evidence="10 11" key="1">
    <citation type="journal article" date="2009" name="Science">
        <title>Green evolution and dynamic adaptations revealed by genomes of the marine picoeukaryotes Micromonas.</title>
        <authorList>
            <person name="Worden A.Z."/>
            <person name="Lee J.H."/>
            <person name="Mock T."/>
            <person name="Rouze P."/>
            <person name="Simmons M.P."/>
            <person name="Aerts A.L."/>
            <person name="Allen A.E."/>
            <person name="Cuvelier M.L."/>
            <person name="Derelle E."/>
            <person name="Everett M.V."/>
            <person name="Foulon E."/>
            <person name="Grimwood J."/>
            <person name="Gundlach H."/>
            <person name="Henrissat B."/>
            <person name="Napoli C."/>
            <person name="McDonald S.M."/>
            <person name="Parker M.S."/>
            <person name="Rombauts S."/>
            <person name="Salamov A."/>
            <person name="Von Dassow P."/>
            <person name="Badger J.H."/>
            <person name="Coutinho P.M."/>
            <person name="Demir E."/>
            <person name="Dubchak I."/>
            <person name="Gentemann C."/>
            <person name="Eikrem W."/>
            <person name="Gready J.E."/>
            <person name="John U."/>
            <person name="Lanier W."/>
            <person name="Lindquist E.A."/>
            <person name="Lucas S."/>
            <person name="Mayer K.F."/>
            <person name="Moreau H."/>
            <person name="Not F."/>
            <person name="Otillar R."/>
            <person name="Panaud O."/>
            <person name="Pangilinan J."/>
            <person name="Paulsen I."/>
            <person name="Piegu B."/>
            <person name="Poliakov A."/>
            <person name="Robbens S."/>
            <person name="Schmutz J."/>
            <person name="Toulza E."/>
            <person name="Wyss T."/>
            <person name="Zelensky A."/>
            <person name="Zhou K."/>
            <person name="Armbrust E.V."/>
            <person name="Bhattacharya D."/>
            <person name="Goodenough U.W."/>
            <person name="Van de Peer Y."/>
            <person name="Grigoriev I.V."/>
        </authorList>
    </citation>
    <scope>NUCLEOTIDE SEQUENCE [LARGE SCALE GENOMIC DNA]</scope>
    <source>
        <strain evidence="10 11">CCMP1545</strain>
    </source>
</reference>
<feature type="compositionally biased region" description="Basic and acidic residues" evidence="7">
    <location>
        <begin position="40"/>
        <end position="52"/>
    </location>
</feature>
<dbReference type="Pfam" id="PF00892">
    <property type="entry name" value="EamA"/>
    <property type="match status" value="2"/>
</dbReference>
<organism evidence="11">
    <name type="scientific">Micromonas pusilla (strain CCMP1545)</name>
    <name type="common">Picoplanktonic green alga</name>
    <dbReference type="NCBI Taxonomy" id="564608"/>
    <lineage>
        <taxon>Eukaryota</taxon>
        <taxon>Viridiplantae</taxon>
        <taxon>Chlorophyta</taxon>
        <taxon>Mamiellophyceae</taxon>
        <taxon>Mamiellales</taxon>
        <taxon>Mamiellaceae</taxon>
        <taxon>Micromonas</taxon>
    </lineage>
</organism>
<name>C1N3P6_MICPC</name>
<sequence>MPAHVGIVPSRPHPAPLADRGRRGRARWRCDANDGGGAGADRRAISRRENKATPRASSPLRQPPAFVRRAVELSAWAGREAVSVVAAKEKPSTSGGARNNVVGLHAPSSSHTAERSERASDHRSVIARAFASRRWWFLAGVSNTVGDKELEAIDALHASITNDVLAAPRSPVQTSIDSMEDSVDGEDRGGGVVVNEFRDASGNAFQVALSNEDAPAGMTKLEMRGMDRDNLLGSLCSALARVNISIVSGIISTGDDGRVRNTMFVRKQLSALPEIAASDGDPSAPGLNTAATNTIVAPITIDEMNNITRVPESEFSAVSLRVLSACWTSDRREWLKTRQAGKFLGSAYDRGSLGDGAGGGDVAAAEAKMRAVSARLADSAARVAMTRDAWSKTDVVEDDLLAEMEGAMKELTRARKAQRKREKKMAARALMKGPGAKKDESGFTTDSGSVLSSAFVRGVMAMNLAAVLFGSNQVVIKQVADAGCDDFTQLFFRFVFAVIPLVPFLAEGLESKDRDKLLQNALEVGTVLCVGYILQIIGLDGTTSSRGALTSTFTVLTVPIFAQMSGQVVPWYTWPASAIGIVGVGLLTNSGGEPVVGDAICILSATVFGYHTLRSAESAVMFEDLELPFIAWQIAVVCVEAGACKLLSMIYHAHEQGIDATAVFAALPDELAATPWAPIAYMGLFTTSFTLLIEFYALQNISAATAALVYTAEPLWGAAFAWWFMGDRWGPIGWVGSALIIGSSVGSQLLSFDEVKKAKALEAANDALIGADAARSR</sequence>
<dbReference type="KEGG" id="mpp:MICPUCDRAFT_48587"/>
<dbReference type="AlphaFoldDB" id="C1N3P6"/>
<evidence type="ECO:0000256" key="2">
    <source>
        <dbReference type="ARBA" id="ARBA00007635"/>
    </source>
</evidence>
<keyword evidence="5 8" id="KW-1133">Transmembrane helix</keyword>
<dbReference type="InterPro" id="IPR037185">
    <property type="entry name" value="EmrE-like"/>
</dbReference>
<gene>
    <name evidence="10" type="ORF">MICPUCDRAFT_48587</name>
</gene>
<feature type="transmembrane region" description="Helical" evidence="8">
    <location>
        <begin position="731"/>
        <end position="752"/>
    </location>
</feature>
<evidence type="ECO:0000256" key="7">
    <source>
        <dbReference type="SAM" id="MobiDB-lite"/>
    </source>
</evidence>
<comment type="subcellular location">
    <subcellularLocation>
        <location evidence="1">Cell membrane</location>
        <topology evidence="1">Multi-pass membrane protein</topology>
    </subcellularLocation>
</comment>